<dbReference type="EMBL" id="MT631702">
    <property type="protein sequence ID" value="QNO57807.1"/>
    <property type="molecule type" value="Genomic_DNA"/>
</dbReference>
<evidence type="ECO:0000313" key="1">
    <source>
        <dbReference type="EMBL" id="QNO57807.1"/>
    </source>
</evidence>
<organism evidence="1">
    <name type="scientific">Candidatus Methanophaga sp. ANME-1 ERB7</name>
    <dbReference type="NCBI Taxonomy" id="2759913"/>
    <lineage>
        <taxon>Archaea</taxon>
        <taxon>Methanobacteriati</taxon>
        <taxon>Methanobacteriota</taxon>
        <taxon>Stenosarchaea group</taxon>
        <taxon>Methanomicrobia</taxon>
        <taxon>Candidatus Methanophagales</taxon>
        <taxon>Candidatus Methanophagaceae</taxon>
        <taxon>Candidatus Methanophaga</taxon>
    </lineage>
</organism>
<accession>A0A7G9ZC23</accession>
<dbReference type="AlphaFoldDB" id="A0A7G9ZC23"/>
<gene>
    <name evidence="1" type="ORF">OHAEDELL_00035</name>
</gene>
<proteinExistence type="predicted"/>
<sequence length="70" mass="8332">MIGDKTGYEENERYCGDWARNIQTRIIYLFSFSTNFFLDGKALPKELQSFLAQVLSRRKKVFCKKKIYIL</sequence>
<protein>
    <submittedName>
        <fullName evidence="1">Uncharacterized protein</fullName>
    </submittedName>
</protein>
<name>A0A7G9ZC23_9EURY</name>
<reference evidence="1" key="1">
    <citation type="submission" date="2020-06" db="EMBL/GenBank/DDBJ databases">
        <title>Unique genomic features of the anaerobic methanotrophic archaea.</title>
        <authorList>
            <person name="Chadwick G.L."/>
            <person name="Skennerton C.T."/>
            <person name="Laso-Perez R."/>
            <person name="Leu A.O."/>
            <person name="Speth D.R."/>
            <person name="Yu H."/>
            <person name="Morgan-Lang C."/>
            <person name="Hatzenpichler R."/>
            <person name="Goudeau D."/>
            <person name="Malmstrom R."/>
            <person name="Brazelton W.J."/>
            <person name="Woyke T."/>
            <person name="Hallam S.J."/>
            <person name="Tyson G.W."/>
            <person name="Wegener G."/>
            <person name="Boetius A."/>
            <person name="Orphan V."/>
        </authorList>
    </citation>
    <scope>NUCLEOTIDE SEQUENCE</scope>
</reference>